<organism evidence="1 2">
    <name type="scientific">Meloidogyne hapla</name>
    <name type="common">Root-knot nematode worm</name>
    <dbReference type="NCBI Taxonomy" id="6305"/>
    <lineage>
        <taxon>Eukaryota</taxon>
        <taxon>Metazoa</taxon>
        <taxon>Ecdysozoa</taxon>
        <taxon>Nematoda</taxon>
        <taxon>Chromadorea</taxon>
        <taxon>Rhabditida</taxon>
        <taxon>Tylenchina</taxon>
        <taxon>Tylenchomorpha</taxon>
        <taxon>Tylenchoidea</taxon>
        <taxon>Meloidogynidae</taxon>
        <taxon>Meloidogyninae</taxon>
        <taxon>Meloidogyne</taxon>
    </lineage>
</organism>
<accession>A0A1I8BIG1</accession>
<evidence type="ECO:0000313" key="1">
    <source>
        <dbReference type="Proteomes" id="UP000095281"/>
    </source>
</evidence>
<proteinExistence type="predicted"/>
<sequence>CFIHVANKWKEISFKYDSYKCCKNKCINTNTPIGYCIEGNGFINLIDGENIKYVNCVEGKANTYNRTALIFVENQFNKPKEYFNYSLFYFEIKCKIEEVNNNNNKCLYIGLHNNNDFIEFCADKATIFYSTENKELKLKFPTFSWNDEDVFGCGLIYPPTNKMSEECPYIFFSQNGKQIGRLKLGLTFESN</sequence>
<dbReference type="InterPro" id="IPR011065">
    <property type="entry name" value="Kunitz_inhibitor_STI-like_sf"/>
</dbReference>
<dbReference type="Proteomes" id="UP000095281">
    <property type="component" value="Unplaced"/>
</dbReference>
<name>A0A1I8BIG1_MELHA</name>
<keyword evidence="1" id="KW-1185">Reference proteome</keyword>
<reference evidence="2" key="1">
    <citation type="submission" date="2016-11" db="UniProtKB">
        <authorList>
            <consortium name="WormBaseParasite"/>
        </authorList>
    </citation>
    <scope>IDENTIFICATION</scope>
</reference>
<protein>
    <submittedName>
        <fullName evidence="2">SPRY domain-containing protein</fullName>
    </submittedName>
</protein>
<dbReference type="SUPFAM" id="SSF50386">
    <property type="entry name" value="STI-like"/>
    <property type="match status" value="1"/>
</dbReference>
<dbReference type="WBParaSite" id="MhA1_Contig2571.frz3.gene1">
    <property type="protein sequence ID" value="MhA1_Contig2571.frz3.gene1"/>
    <property type="gene ID" value="MhA1_Contig2571.frz3.gene1"/>
</dbReference>
<evidence type="ECO:0000313" key="2">
    <source>
        <dbReference type="WBParaSite" id="MhA1_Contig2571.frz3.gene1"/>
    </source>
</evidence>
<dbReference type="AlphaFoldDB" id="A0A1I8BIG1"/>